<evidence type="ECO:0000313" key="3">
    <source>
        <dbReference type="Proteomes" id="UP000250235"/>
    </source>
</evidence>
<reference evidence="2 3" key="1">
    <citation type="journal article" date="2015" name="Proc. Natl. Acad. Sci. U.S.A.">
        <title>The resurrection genome of Boea hygrometrica: A blueprint for survival of dehydration.</title>
        <authorList>
            <person name="Xiao L."/>
            <person name="Yang G."/>
            <person name="Zhang L."/>
            <person name="Yang X."/>
            <person name="Zhao S."/>
            <person name="Ji Z."/>
            <person name="Zhou Q."/>
            <person name="Hu M."/>
            <person name="Wang Y."/>
            <person name="Chen M."/>
            <person name="Xu Y."/>
            <person name="Jin H."/>
            <person name="Xiao X."/>
            <person name="Hu G."/>
            <person name="Bao F."/>
            <person name="Hu Y."/>
            <person name="Wan P."/>
            <person name="Li L."/>
            <person name="Deng X."/>
            <person name="Kuang T."/>
            <person name="Xiang C."/>
            <person name="Zhu J.K."/>
            <person name="Oliver M.J."/>
            <person name="He Y."/>
        </authorList>
    </citation>
    <scope>NUCLEOTIDE SEQUENCE [LARGE SCALE GENOMIC DNA]</scope>
    <source>
        <strain evidence="3">cv. XS01</strain>
    </source>
</reference>
<dbReference type="AlphaFoldDB" id="A0A2Z7BKC2"/>
<keyword evidence="2" id="KW-0808">Transferase</keyword>
<keyword evidence="2" id="KW-0675">Receptor</keyword>
<feature type="region of interest" description="Disordered" evidence="1">
    <location>
        <begin position="540"/>
        <end position="560"/>
    </location>
</feature>
<dbReference type="Proteomes" id="UP000250235">
    <property type="component" value="Unassembled WGS sequence"/>
</dbReference>
<feature type="compositionally biased region" description="Basic and acidic residues" evidence="1">
    <location>
        <begin position="546"/>
        <end position="560"/>
    </location>
</feature>
<proteinExistence type="predicted"/>
<keyword evidence="2" id="KW-0418">Kinase</keyword>
<dbReference type="GO" id="GO:0016301">
    <property type="term" value="F:kinase activity"/>
    <property type="evidence" value="ECO:0007669"/>
    <property type="project" value="UniProtKB-KW"/>
</dbReference>
<sequence length="560" mass="62428">MASSYISNALQINFDSVLGIHDNDGMVNMFRALEATGLRGFLGCPSVLYEQELEQIFDTALVLGILLFILLSEMASSYISNALQINFDSVLGIHDNDGMVNMFRALEATGLRGFLGCPSVLYEQELEQIFDTALIQDLPQEPLRSGEDDDMYGFKQPSKIIESAEEEETDIEPVDTEDLSLAKDVATMMESEDIGSVSKALELTDSPTSDEESMSLEDILKQIPVDVMMPSVIAAEITRIKFARSIEIREVHEGDWYKASIPQISTADKGKAPLVEDTIKGHPAREMFSLICADIDFLVQLREKLLAWAETDSLETAVRRREFTIAKYREMLLRKFLESHRQHFQAGLQTQMRIHGLKWERICSSILFEGENRDRGAVIARSNTSTRSLCWLRTKTMIEGSWVIEEANDLWQRLPPKKTVPLTIELSPKRQLMILLPPDIVAVSTAVDITVDASDFVGVFRRGTDVHMILSESISSSSGSAHPDPAIESVTNVLFKAVRKILSVVNSIYVCVVLIGVARSSPGARLDDWVFTCLYSSKPSSGTFPNKEEGEIPNKEEGET</sequence>
<accession>A0A2Z7BKC2</accession>
<keyword evidence="3" id="KW-1185">Reference proteome</keyword>
<evidence type="ECO:0000256" key="1">
    <source>
        <dbReference type="SAM" id="MobiDB-lite"/>
    </source>
</evidence>
<organism evidence="2 3">
    <name type="scientific">Dorcoceras hygrometricum</name>
    <dbReference type="NCBI Taxonomy" id="472368"/>
    <lineage>
        <taxon>Eukaryota</taxon>
        <taxon>Viridiplantae</taxon>
        <taxon>Streptophyta</taxon>
        <taxon>Embryophyta</taxon>
        <taxon>Tracheophyta</taxon>
        <taxon>Spermatophyta</taxon>
        <taxon>Magnoliopsida</taxon>
        <taxon>eudicotyledons</taxon>
        <taxon>Gunneridae</taxon>
        <taxon>Pentapetalae</taxon>
        <taxon>asterids</taxon>
        <taxon>lamiids</taxon>
        <taxon>Lamiales</taxon>
        <taxon>Gesneriaceae</taxon>
        <taxon>Didymocarpoideae</taxon>
        <taxon>Trichosporeae</taxon>
        <taxon>Loxocarpinae</taxon>
        <taxon>Dorcoceras</taxon>
    </lineage>
</organism>
<protein>
    <submittedName>
        <fullName evidence="2">Putative LRR receptor-like serine/threonine-protein kinase</fullName>
    </submittedName>
</protein>
<evidence type="ECO:0000313" key="2">
    <source>
        <dbReference type="EMBL" id="KZV34527.1"/>
    </source>
</evidence>
<name>A0A2Z7BKC2_9LAMI</name>
<gene>
    <name evidence="2" type="ORF">F511_09265</name>
</gene>
<dbReference type="EMBL" id="KV005044">
    <property type="protein sequence ID" value="KZV34527.1"/>
    <property type="molecule type" value="Genomic_DNA"/>
</dbReference>